<protein>
    <submittedName>
        <fullName evidence="9">MFS general substrate transporter</fullName>
    </submittedName>
</protein>
<dbReference type="GO" id="GO:0005886">
    <property type="term" value="C:plasma membrane"/>
    <property type="evidence" value="ECO:0007669"/>
    <property type="project" value="TreeGrafter"/>
</dbReference>
<comment type="subcellular location">
    <subcellularLocation>
        <location evidence="1">Endomembrane system</location>
        <topology evidence="1">Multi-pass membrane protein</topology>
    </subcellularLocation>
</comment>
<dbReference type="GO" id="GO:0022857">
    <property type="term" value="F:transmembrane transporter activity"/>
    <property type="evidence" value="ECO:0007669"/>
    <property type="project" value="InterPro"/>
</dbReference>
<dbReference type="Gene3D" id="1.20.1720.10">
    <property type="entry name" value="Multidrug resistance protein D"/>
    <property type="match status" value="1"/>
</dbReference>
<dbReference type="InterPro" id="IPR036259">
    <property type="entry name" value="MFS_trans_sf"/>
</dbReference>
<dbReference type="AlphaFoldDB" id="A0A8H4A6K3"/>
<evidence type="ECO:0000256" key="5">
    <source>
        <dbReference type="ARBA" id="ARBA00022989"/>
    </source>
</evidence>
<feature type="transmembrane region" description="Helical" evidence="7">
    <location>
        <begin position="278"/>
        <end position="300"/>
    </location>
</feature>
<sequence>MVQNQSTPHSEINFEHDSKLVSDTNENIIAEKNVNDQEAQTVENDGLLHGIELFLVTLGLGCAVFLAALDQTIIATALPKIVSDFNGLDQIAWVATSYLLTMTSFQPIYGKLSDIFGRKVTFLFAITIFEVGSLLCGLASNMVTMIIYRAIAGIGGGGIIGLVLIIISDIVSTKDRGKYQGIVGACYGIASVAGPLMGGAFTDHVSWRWCFFINIPLGALTVIAIIFFLHMKMPAGSLLGKFKRIDFIGIIVMIASTVCILLSLNWGGSTYPWNSPVIIVLLCIGAVGYIIFGLVENYVAYEPVAPPHLFKILNVISCFSTSFFQGMIFFGLIFYIPLYFQVVKEVSATQSGINFMPYILGVVAFSILSGQMFSRTDKISFRYVTLFASSLSIIGAGLSTMWNENTGFDKLIGFMIISGAGIGISIQSIILCVQGLVEHKDVASGTTLTLFFRSIGAVFGIALSGTAFNNRLSQELSAIVLPPSFSTQSVYTIELLPQNTKSLVIHAYVSAFQFVFQLMILYGALMFISALFMGNSKPKYNEGDEKVAAFE</sequence>
<name>A0A8H4A6K3_GIGMA</name>
<keyword evidence="10" id="KW-1185">Reference proteome</keyword>
<evidence type="ECO:0000259" key="8">
    <source>
        <dbReference type="PROSITE" id="PS50850"/>
    </source>
</evidence>
<keyword evidence="6 7" id="KW-0472">Membrane</keyword>
<feature type="transmembrane region" description="Helical" evidence="7">
    <location>
        <begin position="146"/>
        <end position="167"/>
    </location>
</feature>
<dbReference type="PRINTS" id="PR01036">
    <property type="entry name" value="TCRTETB"/>
</dbReference>
<dbReference type="Proteomes" id="UP000439903">
    <property type="component" value="Unassembled WGS sequence"/>
</dbReference>
<reference evidence="9 10" key="1">
    <citation type="journal article" date="2019" name="Environ. Microbiol.">
        <title>At the nexus of three kingdoms: the genome of the mycorrhizal fungus Gigaspora margarita provides insights into plant, endobacterial and fungal interactions.</title>
        <authorList>
            <person name="Venice F."/>
            <person name="Ghignone S."/>
            <person name="Salvioli di Fossalunga A."/>
            <person name="Amselem J."/>
            <person name="Novero M."/>
            <person name="Xianan X."/>
            <person name="Sedzielewska Toro K."/>
            <person name="Morin E."/>
            <person name="Lipzen A."/>
            <person name="Grigoriev I.V."/>
            <person name="Henrissat B."/>
            <person name="Martin F.M."/>
            <person name="Bonfante P."/>
        </authorList>
    </citation>
    <scope>NUCLEOTIDE SEQUENCE [LARGE SCALE GENOMIC DNA]</scope>
    <source>
        <strain evidence="9 10">BEG34</strain>
    </source>
</reference>
<feature type="transmembrane region" description="Helical" evidence="7">
    <location>
        <begin position="355"/>
        <end position="373"/>
    </location>
</feature>
<dbReference type="EMBL" id="WTPW01001454">
    <property type="protein sequence ID" value="KAF0434397.1"/>
    <property type="molecule type" value="Genomic_DNA"/>
</dbReference>
<feature type="transmembrane region" description="Helical" evidence="7">
    <location>
        <begin position="312"/>
        <end position="335"/>
    </location>
</feature>
<feature type="transmembrane region" description="Helical" evidence="7">
    <location>
        <begin position="505"/>
        <end position="532"/>
    </location>
</feature>
<proteinExistence type="inferred from homology"/>
<evidence type="ECO:0000313" key="10">
    <source>
        <dbReference type="Proteomes" id="UP000439903"/>
    </source>
</evidence>
<dbReference type="OrthoDB" id="10021397at2759"/>
<feature type="transmembrane region" description="Helical" evidence="7">
    <location>
        <begin position="245"/>
        <end position="266"/>
    </location>
</feature>
<dbReference type="CDD" id="cd17502">
    <property type="entry name" value="MFS_Azr1_MDR_like"/>
    <property type="match status" value="1"/>
</dbReference>
<evidence type="ECO:0000313" key="9">
    <source>
        <dbReference type="EMBL" id="KAF0434397.1"/>
    </source>
</evidence>
<dbReference type="FunFam" id="1.20.1720.10:FF:000013">
    <property type="entry name" value="Related to multidrug resistance proteins"/>
    <property type="match status" value="1"/>
</dbReference>
<dbReference type="InterPro" id="IPR011701">
    <property type="entry name" value="MFS"/>
</dbReference>
<evidence type="ECO:0000256" key="2">
    <source>
        <dbReference type="ARBA" id="ARBA00008335"/>
    </source>
</evidence>
<feature type="transmembrane region" description="Helical" evidence="7">
    <location>
        <begin position="448"/>
        <end position="468"/>
    </location>
</feature>
<feature type="transmembrane region" description="Helical" evidence="7">
    <location>
        <begin position="90"/>
        <end position="109"/>
    </location>
</feature>
<feature type="transmembrane region" description="Helical" evidence="7">
    <location>
        <begin position="179"/>
        <end position="200"/>
    </location>
</feature>
<dbReference type="PROSITE" id="PS50850">
    <property type="entry name" value="MFS"/>
    <property type="match status" value="1"/>
</dbReference>
<feature type="transmembrane region" description="Helical" evidence="7">
    <location>
        <begin position="380"/>
        <end position="399"/>
    </location>
</feature>
<keyword evidence="4 7" id="KW-0812">Transmembrane</keyword>
<dbReference type="PANTHER" id="PTHR23501">
    <property type="entry name" value="MAJOR FACILITATOR SUPERFAMILY"/>
    <property type="match status" value="1"/>
</dbReference>
<accession>A0A8H4A6K3</accession>
<organism evidence="9 10">
    <name type="scientific">Gigaspora margarita</name>
    <dbReference type="NCBI Taxonomy" id="4874"/>
    <lineage>
        <taxon>Eukaryota</taxon>
        <taxon>Fungi</taxon>
        <taxon>Fungi incertae sedis</taxon>
        <taxon>Mucoromycota</taxon>
        <taxon>Glomeromycotina</taxon>
        <taxon>Glomeromycetes</taxon>
        <taxon>Diversisporales</taxon>
        <taxon>Gigasporaceae</taxon>
        <taxon>Gigaspora</taxon>
    </lineage>
</organism>
<gene>
    <name evidence="9" type="ORF">F8M41_004892</name>
</gene>
<keyword evidence="5 7" id="KW-1133">Transmembrane helix</keyword>
<feature type="transmembrane region" description="Helical" evidence="7">
    <location>
        <begin position="411"/>
        <end position="436"/>
    </location>
</feature>
<dbReference type="GO" id="GO:0012505">
    <property type="term" value="C:endomembrane system"/>
    <property type="evidence" value="ECO:0007669"/>
    <property type="project" value="UniProtKB-SubCell"/>
</dbReference>
<dbReference type="Gene3D" id="1.20.1250.20">
    <property type="entry name" value="MFS general substrate transporter like domains"/>
    <property type="match status" value="1"/>
</dbReference>
<evidence type="ECO:0000256" key="3">
    <source>
        <dbReference type="ARBA" id="ARBA00022448"/>
    </source>
</evidence>
<comment type="similarity">
    <text evidence="2">Belongs to the major facilitator superfamily.</text>
</comment>
<dbReference type="InterPro" id="IPR020846">
    <property type="entry name" value="MFS_dom"/>
</dbReference>
<dbReference type="SUPFAM" id="SSF103473">
    <property type="entry name" value="MFS general substrate transporter"/>
    <property type="match status" value="1"/>
</dbReference>
<evidence type="ECO:0000256" key="7">
    <source>
        <dbReference type="SAM" id="Phobius"/>
    </source>
</evidence>
<evidence type="ECO:0000256" key="6">
    <source>
        <dbReference type="ARBA" id="ARBA00023136"/>
    </source>
</evidence>
<keyword evidence="3" id="KW-0813">Transport</keyword>
<feature type="domain" description="Major facilitator superfamily (MFS) profile" evidence="8">
    <location>
        <begin position="56"/>
        <end position="541"/>
    </location>
</feature>
<feature type="transmembrane region" description="Helical" evidence="7">
    <location>
        <begin position="53"/>
        <end position="78"/>
    </location>
</feature>
<dbReference type="PANTHER" id="PTHR23501:SF191">
    <property type="entry name" value="VACUOLAR BASIC AMINO ACID TRANSPORTER 4"/>
    <property type="match status" value="1"/>
</dbReference>
<comment type="caution">
    <text evidence="9">The sequence shown here is derived from an EMBL/GenBank/DDBJ whole genome shotgun (WGS) entry which is preliminary data.</text>
</comment>
<feature type="transmembrane region" description="Helical" evidence="7">
    <location>
        <begin position="206"/>
        <end position="229"/>
    </location>
</feature>
<feature type="transmembrane region" description="Helical" evidence="7">
    <location>
        <begin position="121"/>
        <end position="140"/>
    </location>
</feature>
<dbReference type="Pfam" id="PF07690">
    <property type="entry name" value="MFS_1"/>
    <property type="match status" value="1"/>
</dbReference>
<evidence type="ECO:0000256" key="1">
    <source>
        <dbReference type="ARBA" id="ARBA00004127"/>
    </source>
</evidence>
<evidence type="ECO:0000256" key="4">
    <source>
        <dbReference type="ARBA" id="ARBA00022692"/>
    </source>
</evidence>